<dbReference type="AlphaFoldDB" id="A0A1G7UHD3"/>
<dbReference type="Gene3D" id="2.40.30.110">
    <property type="entry name" value="Aminomethyltransferase beta-barrel domains"/>
    <property type="match status" value="1"/>
</dbReference>
<proteinExistence type="predicted"/>
<keyword evidence="3" id="KW-1185">Reference proteome</keyword>
<feature type="domain" description="Aminomethyltransferase C-terminal" evidence="1">
    <location>
        <begin position="2"/>
        <end position="63"/>
    </location>
</feature>
<dbReference type="SUPFAM" id="SSF101790">
    <property type="entry name" value="Aminomethyltransferase beta-barrel domain"/>
    <property type="match status" value="1"/>
</dbReference>
<sequence>MGGEPVRARGVPASRVTSGGYGHRVDASIAYACLPVDVEVGEQVEVGVSGMWVPAVVAVEPLYGPEYLRVRTPPR</sequence>
<name>A0A1G7UHD3_9ACTN</name>
<dbReference type="Proteomes" id="UP000198923">
    <property type="component" value="Unassembled WGS sequence"/>
</dbReference>
<dbReference type="STRING" id="504805.SAMN05421505_104259"/>
<evidence type="ECO:0000259" key="1">
    <source>
        <dbReference type="Pfam" id="PF08669"/>
    </source>
</evidence>
<evidence type="ECO:0000313" key="3">
    <source>
        <dbReference type="Proteomes" id="UP000198923"/>
    </source>
</evidence>
<organism evidence="2 3">
    <name type="scientific">Sinosporangium album</name>
    <dbReference type="NCBI Taxonomy" id="504805"/>
    <lineage>
        <taxon>Bacteria</taxon>
        <taxon>Bacillati</taxon>
        <taxon>Actinomycetota</taxon>
        <taxon>Actinomycetes</taxon>
        <taxon>Streptosporangiales</taxon>
        <taxon>Streptosporangiaceae</taxon>
        <taxon>Sinosporangium</taxon>
    </lineage>
</organism>
<dbReference type="InterPro" id="IPR013977">
    <property type="entry name" value="GcvT_C"/>
</dbReference>
<dbReference type="InterPro" id="IPR029043">
    <property type="entry name" value="GcvT/YgfZ_C"/>
</dbReference>
<dbReference type="Pfam" id="PF08669">
    <property type="entry name" value="GCV_T_C"/>
    <property type="match status" value="1"/>
</dbReference>
<dbReference type="EMBL" id="FNCN01000004">
    <property type="protein sequence ID" value="SDG46897.1"/>
    <property type="molecule type" value="Genomic_DNA"/>
</dbReference>
<evidence type="ECO:0000313" key="2">
    <source>
        <dbReference type="EMBL" id="SDG46897.1"/>
    </source>
</evidence>
<gene>
    <name evidence="2" type="ORF">SAMN05421505_104259</name>
</gene>
<protein>
    <submittedName>
        <fullName evidence="2">Dimethylglycine dehydrogenase/4-methylaminobutanoate oxidase (Formaldehyde-forming)</fullName>
    </submittedName>
</protein>
<reference evidence="2 3" key="1">
    <citation type="submission" date="2016-10" db="EMBL/GenBank/DDBJ databases">
        <authorList>
            <person name="de Groot N.N."/>
        </authorList>
    </citation>
    <scope>NUCLEOTIDE SEQUENCE [LARGE SCALE GENOMIC DNA]</scope>
    <source>
        <strain evidence="2 3">CPCC 201354</strain>
    </source>
</reference>
<accession>A0A1G7UHD3</accession>